<name>A0A1I7DV36_9HYPH</name>
<protein>
    <recommendedName>
        <fullName evidence="3">AAA domain-containing protein</fullName>
    </recommendedName>
</protein>
<dbReference type="Gene3D" id="3.40.50.300">
    <property type="entry name" value="P-loop containing nucleotide triphosphate hydrolases"/>
    <property type="match status" value="2"/>
</dbReference>
<dbReference type="Proteomes" id="UP000183371">
    <property type="component" value="Unassembled WGS sequence"/>
</dbReference>
<dbReference type="RefSeq" id="WP_054785488.1">
    <property type="nucleotide sequence ID" value="NZ_FPBD01000011.1"/>
</dbReference>
<evidence type="ECO:0000313" key="2">
    <source>
        <dbReference type="Proteomes" id="UP000183371"/>
    </source>
</evidence>
<dbReference type="SUPFAM" id="SSF52540">
    <property type="entry name" value="P-loop containing nucleoside triphosphate hydrolases"/>
    <property type="match status" value="1"/>
</dbReference>
<evidence type="ECO:0008006" key="3">
    <source>
        <dbReference type="Google" id="ProtNLM"/>
    </source>
</evidence>
<sequence>MSTKNEKELPFPKAVAKKIGRPAKEVNETLARYSIEPAGAAPSARPLRVVRVAFSGSKTIDEQEVPFDFEWDVDSNGVWGILAEENLVGKSSILQVILWALRGRSKSLTATVKNWIQHVDVTFRVDERYLRVTFDVEDEDPSGNIAFGSSAETAINREFDGTEEFQEIMQEFMLSGLGLEPIPASQVAAGRIIAYDDGWAAYTGAFLTDADSDAIIGEQVGNDLIQRLLQVYIGIPWVRTFFQARRHTRLLEQDSTVRRRALRGLGGKSLEDLESDLADVNAKLEDEGASNLASQQLNAAHIERDELANKLETLSTSVSDAKTTAVKCRQSRIDAEQAVNALAEETAASKFFGLLTPHSCPRCSAKIEVDKLKKEQDTNECSVCTEVLVQADPNAAAAEKLRRDERLKDAKKTERDAERFVKRLVEKQVAAREALDAVGQTLTRLAAAGTAADAGLLQSEKDRLEGMIQAVTAILEAEDDTADDLLIVRAAQNEAEERVKQASISVMAEISEEVTRLAKALGIRDVESVTLKRNAHVNVVKGGSVSKWKDLSPGEKLRLRIATVIALSRGPKSLGMGRHPGLLLIDSPGREEMQQEHLEETIAELVNLTKEYPDYQMFIAMTGVPSDLQTVDTDRIRFAEKGQFLW</sequence>
<proteinExistence type="predicted"/>
<organism evidence="1 2">
    <name type="scientific">Pseudovibrio denitrificans</name>
    <dbReference type="NCBI Taxonomy" id="258256"/>
    <lineage>
        <taxon>Bacteria</taxon>
        <taxon>Pseudomonadati</taxon>
        <taxon>Pseudomonadota</taxon>
        <taxon>Alphaproteobacteria</taxon>
        <taxon>Hyphomicrobiales</taxon>
        <taxon>Stappiaceae</taxon>
        <taxon>Pseudovibrio</taxon>
    </lineage>
</organism>
<gene>
    <name evidence="1" type="ORF">SAMN05444141_11141</name>
</gene>
<keyword evidence="2" id="KW-1185">Reference proteome</keyword>
<dbReference type="InterPro" id="IPR027417">
    <property type="entry name" value="P-loop_NTPase"/>
</dbReference>
<evidence type="ECO:0000313" key="1">
    <source>
        <dbReference type="EMBL" id="SFU15513.1"/>
    </source>
</evidence>
<dbReference type="AlphaFoldDB" id="A0A1I7DV36"/>
<reference evidence="2" key="1">
    <citation type="submission" date="2016-10" db="EMBL/GenBank/DDBJ databases">
        <authorList>
            <person name="Varghese N."/>
            <person name="Submissions S."/>
        </authorList>
    </citation>
    <scope>NUCLEOTIDE SEQUENCE [LARGE SCALE GENOMIC DNA]</scope>
    <source>
        <strain evidence="2">DSM 17465</strain>
    </source>
</reference>
<accession>A0A1I7DV36</accession>
<dbReference type="EMBL" id="FPBD01000011">
    <property type="protein sequence ID" value="SFU15513.1"/>
    <property type="molecule type" value="Genomic_DNA"/>
</dbReference>